<feature type="region of interest" description="Disordered" evidence="1">
    <location>
        <begin position="297"/>
        <end position="328"/>
    </location>
</feature>
<feature type="compositionally biased region" description="Low complexity" evidence="1">
    <location>
        <begin position="105"/>
        <end position="131"/>
    </location>
</feature>
<dbReference type="AlphaFoldDB" id="A0A086TKG5"/>
<keyword evidence="2" id="KW-1133">Transmembrane helix</keyword>
<evidence type="ECO:0000313" key="3">
    <source>
        <dbReference type="EMBL" id="KFH62442.1"/>
    </source>
</evidence>
<evidence type="ECO:0000256" key="2">
    <source>
        <dbReference type="SAM" id="Phobius"/>
    </source>
</evidence>
<keyword evidence="2" id="KW-0812">Transmembrane</keyword>
<feature type="compositionally biased region" description="Polar residues" evidence="1">
    <location>
        <begin position="135"/>
        <end position="146"/>
    </location>
</feature>
<feature type="compositionally biased region" description="Basic and acidic residues" evidence="1">
    <location>
        <begin position="1"/>
        <end position="35"/>
    </location>
</feature>
<feature type="region of interest" description="Disordered" evidence="1">
    <location>
        <begin position="244"/>
        <end position="283"/>
    </location>
</feature>
<evidence type="ECO:0000313" key="4">
    <source>
        <dbReference type="Proteomes" id="UP000243308"/>
    </source>
</evidence>
<protein>
    <submittedName>
        <fullName evidence="3">Uncharacterized protein</fullName>
    </submittedName>
</protein>
<feature type="region of interest" description="Disordered" evidence="1">
    <location>
        <begin position="1"/>
        <end position="48"/>
    </location>
</feature>
<feature type="region of interest" description="Disordered" evidence="1">
    <location>
        <begin position="96"/>
        <end position="156"/>
    </location>
</feature>
<sequence>MGSDLPKAEDNQGRETDNNNDNDHDLDGVSNRNDDSTSGFVSMPPGQESLDNTPNIAIIAGSVAGVVFLACVLSGFVLLHKRQSQKRPMVSETYFDRKIETHPMSSSGGRSNSDGGSGSFNSGSSGESKSGTILEKTQSESQPNKSETQERWSVAPLSSTMPALIPPEHAHFKYHLTNRHQGPENLYSMEEEDFEILASYSPEYYDPSRFYPFTPRRINSLLPLAEEETLEVVSEPDSPIITADSFPVPPSTPVLHSRATLSPPRARNNSTSNSRQGDLVNNDGAFKVRLGSRGSRALLRNDPDLRTTFQPPLSMMSEPLTLSRSPSASSVVDAMDEATKKRVSVYDGDGQRLQAKRAGSLLFK</sequence>
<evidence type="ECO:0000256" key="1">
    <source>
        <dbReference type="SAM" id="MobiDB-lite"/>
    </source>
</evidence>
<feature type="transmembrane region" description="Helical" evidence="2">
    <location>
        <begin position="56"/>
        <end position="79"/>
    </location>
</feature>
<proteinExistence type="predicted"/>
<accession>A0A086TKG5</accession>
<feature type="compositionally biased region" description="Polar residues" evidence="1">
    <location>
        <begin position="267"/>
        <end position="276"/>
    </location>
</feature>
<keyword evidence="4" id="KW-1185">Reference proteome</keyword>
<dbReference type="EMBL" id="KN042432">
    <property type="protein sequence ID" value="KFH62442.1"/>
    <property type="molecule type" value="Genomic_DNA"/>
</dbReference>
<keyword evidence="2" id="KW-0472">Membrane</keyword>
<dbReference type="OrthoDB" id="2435873at2759"/>
<name>A0A086TKG5_9FUNG</name>
<reference evidence="3 4" key="1">
    <citation type="submission" date="2011-02" db="EMBL/GenBank/DDBJ databases">
        <title>The Genome Sequence of Mortierella verticillata NRRL 6337.</title>
        <authorList>
            <consortium name="The Broad Institute Genome Sequencing Platform"/>
            <person name="Russ C."/>
            <person name="Cuomo C."/>
            <person name="Burger G."/>
            <person name="Gray M.W."/>
            <person name="Holland P.W.H."/>
            <person name="King N."/>
            <person name="Lang F.B.F."/>
            <person name="Roger A.J."/>
            <person name="Ruiz-Trillo I."/>
            <person name="Young S.K."/>
            <person name="Zeng Q."/>
            <person name="Gargeya S."/>
            <person name="Alvarado L."/>
            <person name="Berlin A."/>
            <person name="Chapman S.B."/>
            <person name="Chen Z."/>
            <person name="Freedman E."/>
            <person name="Gellesch M."/>
            <person name="Goldberg J."/>
            <person name="Griggs A."/>
            <person name="Gujja S."/>
            <person name="Heilman E."/>
            <person name="Heiman D."/>
            <person name="Howarth C."/>
            <person name="Mehta T."/>
            <person name="Neiman D."/>
            <person name="Pearson M."/>
            <person name="Roberts A."/>
            <person name="Saif S."/>
            <person name="Shea T."/>
            <person name="Shenoy N."/>
            <person name="Sisk P."/>
            <person name="Stolte C."/>
            <person name="Sykes S."/>
            <person name="White J."/>
            <person name="Yandava C."/>
            <person name="Haas B."/>
            <person name="Nusbaum C."/>
            <person name="Birren B."/>
        </authorList>
    </citation>
    <scope>NUCLEOTIDE SEQUENCE [LARGE SCALE GENOMIC DNA]</scope>
    <source>
        <strain evidence="3 4">NRRL 6337</strain>
    </source>
</reference>
<dbReference type="Proteomes" id="UP000243308">
    <property type="component" value="Unassembled WGS sequence"/>
</dbReference>
<gene>
    <name evidence="3" type="ORF">MVEG_11651</name>
</gene>
<organism evidence="3 4">
    <name type="scientific">Podila verticillata NRRL 6337</name>
    <dbReference type="NCBI Taxonomy" id="1069443"/>
    <lineage>
        <taxon>Eukaryota</taxon>
        <taxon>Fungi</taxon>
        <taxon>Fungi incertae sedis</taxon>
        <taxon>Mucoromycota</taxon>
        <taxon>Mortierellomycotina</taxon>
        <taxon>Mortierellomycetes</taxon>
        <taxon>Mortierellales</taxon>
        <taxon>Mortierellaceae</taxon>
        <taxon>Podila</taxon>
    </lineage>
</organism>